<evidence type="ECO:0000313" key="1">
    <source>
        <dbReference type="EMBL" id="MBM3275884.1"/>
    </source>
</evidence>
<gene>
    <name evidence="1" type="ORF">FJZ00_12080</name>
</gene>
<organism evidence="1 2">
    <name type="scientific">Candidatus Tanganyikabacteria bacterium</name>
    <dbReference type="NCBI Taxonomy" id="2961651"/>
    <lineage>
        <taxon>Bacteria</taxon>
        <taxon>Bacillati</taxon>
        <taxon>Candidatus Sericytochromatia</taxon>
        <taxon>Candidatus Tanganyikabacteria</taxon>
    </lineage>
</organism>
<protein>
    <submittedName>
        <fullName evidence="1">Uncharacterized protein</fullName>
    </submittedName>
</protein>
<evidence type="ECO:0000313" key="2">
    <source>
        <dbReference type="Proteomes" id="UP000703893"/>
    </source>
</evidence>
<feature type="non-terminal residue" evidence="1">
    <location>
        <position position="1"/>
    </location>
</feature>
<dbReference type="AlphaFoldDB" id="A0A938BP85"/>
<dbReference type="EMBL" id="VGJX01000764">
    <property type="protein sequence ID" value="MBM3275884.1"/>
    <property type="molecule type" value="Genomic_DNA"/>
</dbReference>
<proteinExistence type="predicted"/>
<sequence length="282" mass="31000">LDDKITGSGPTDIEERKAWLTKYQPYSIKVGDTWVGYQKLAPWGITVGAMADTAEAMKAKHDPGKEAGEMAIKGIASVVENINRQTFIQGLIGVANVAQDPARYGEKLLGQLAGGFVPFSGLTASVARLGDNTIHAPSNIGERIAARIPWVSGAVPPSRDITGEPVQRGGGPIIGAFSPVPFKVEPDDAALDAAVEAGVRHSRPKDKITIRDQVLEVPSWERDKIESQILQTTWIMWQRREASLASMSQEKRLELYRDLHERATKHVMRDYRAKRSRELIAQ</sequence>
<reference evidence="1 2" key="1">
    <citation type="submission" date="2019-03" db="EMBL/GenBank/DDBJ databases">
        <title>Lake Tanganyika Metagenome-Assembled Genomes (MAGs).</title>
        <authorList>
            <person name="Tran P."/>
        </authorList>
    </citation>
    <scope>NUCLEOTIDE SEQUENCE [LARGE SCALE GENOMIC DNA]</scope>
    <source>
        <strain evidence="1">K_DeepCast_65m_m2_236</strain>
    </source>
</reference>
<accession>A0A938BP85</accession>
<comment type="caution">
    <text evidence="1">The sequence shown here is derived from an EMBL/GenBank/DDBJ whole genome shotgun (WGS) entry which is preliminary data.</text>
</comment>
<dbReference type="Proteomes" id="UP000703893">
    <property type="component" value="Unassembled WGS sequence"/>
</dbReference>
<name>A0A938BP85_9BACT</name>